<dbReference type="PANTHER" id="PTHR30349">
    <property type="entry name" value="PHAGE INTEGRASE-RELATED"/>
    <property type="match status" value="1"/>
</dbReference>
<evidence type="ECO:0000313" key="6">
    <source>
        <dbReference type="EMBL" id="ASJ97684.1"/>
    </source>
</evidence>
<evidence type="ECO:0000256" key="4">
    <source>
        <dbReference type="ARBA" id="ARBA00023172"/>
    </source>
</evidence>
<evidence type="ECO:0000256" key="1">
    <source>
        <dbReference type="ARBA" id="ARBA00008857"/>
    </source>
</evidence>
<dbReference type="GO" id="GO:0015074">
    <property type="term" value="P:DNA integration"/>
    <property type="evidence" value="ECO:0007669"/>
    <property type="project" value="UniProtKB-KW"/>
</dbReference>
<keyword evidence="3" id="KW-0238">DNA-binding</keyword>
<sequence>MNSNLCIPFSNKLIKQFFCYTGHLLYSDSGKKTRQVEEFSTFLERFVSKSTISDFHNNLELWWQGHAKYLALNCSEVKGLSIRIYKAQLVLSKARLQPIDNSKLGVVYLRYRDALTAKLKTIKIGELSSNNISLLVKAAIQLKSGNCLGVKLLEKQKRVIPNNEAEVSLRTFLYSDYLETKRYENPKTVMCKINVIKRHFSPYLDNPITDITAEEVRQWMRSKELKLSYRQLAAGESLWSLKPSTLKEVICTLRACIQLAKEKGVIKDHDLYSLPKIKVDNQVILYLSDSEEVRLYNAINQRNTMKHEQRCRTIAHREKRRLPVPTQLTDCHFADHVTPFIILFKETGIRPGTLFNSRWLDVDLENRFIRIRKTLDKRGVANFIPLNDLAYSTLIEWRKHHIHSEALQSFKNRSESWLFPSPFNPSNQLTTIKKSWAKLLKNAGIEKFRLYDLRHDFASKLMMKTGNIYMVSQLLNHQQIETTKRYAHLMDTARFDAVGMLDLSRQLGALPDFLK</sequence>
<accession>A0AAC9U1N3</accession>
<evidence type="ECO:0000313" key="7">
    <source>
        <dbReference type="Proteomes" id="UP000198233"/>
    </source>
</evidence>
<keyword evidence="4" id="KW-0233">DNA recombination</keyword>
<dbReference type="InterPro" id="IPR002104">
    <property type="entry name" value="Integrase_catalytic"/>
</dbReference>
<dbReference type="KEGG" id="smav:CFF01_14475"/>
<dbReference type="GO" id="GO:0003677">
    <property type="term" value="F:DNA binding"/>
    <property type="evidence" value="ECO:0007669"/>
    <property type="project" value="UniProtKB-KW"/>
</dbReference>
<dbReference type="Gene3D" id="1.10.443.10">
    <property type="entry name" value="Intergrase catalytic core"/>
    <property type="match status" value="1"/>
</dbReference>
<dbReference type="InterPro" id="IPR013762">
    <property type="entry name" value="Integrase-like_cat_sf"/>
</dbReference>
<proteinExistence type="inferred from homology"/>
<evidence type="ECO:0000256" key="3">
    <source>
        <dbReference type="ARBA" id="ARBA00023125"/>
    </source>
</evidence>
<name>A0AAC9U1N3_9GAMM</name>
<dbReference type="EMBL" id="CP022272">
    <property type="protein sequence ID" value="ASJ97684.1"/>
    <property type="molecule type" value="Genomic_DNA"/>
</dbReference>
<reference evidence="6 7" key="1">
    <citation type="submission" date="2017-06" db="EMBL/GenBank/DDBJ databases">
        <title>Complete genome sequence of Shewanella marisflavi EP1 associated with anaerobic 2,4-dinitrotoluene reduction and salt tolerance.</title>
        <authorList>
            <person name="Huang J."/>
        </authorList>
    </citation>
    <scope>NUCLEOTIDE SEQUENCE [LARGE SCALE GENOMIC DNA]</scope>
    <source>
        <strain evidence="6 7">EP1</strain>
    </source>
</reference>
<evidence type="ECO:0000259" key="5">
    <source>
        <dbReference type="PROSITE" id="PS51898"/>
    </source>
</evidence>
<comment type="similarity">
    <text evidence="1">Belongs to the 'phage' integrase family.</text>
</comment>
<dbReference type="Gene3D" id="1.10.150.130">
    <property type="match status" value="1"/>
</dbReference>
<dbReference type="Proteomes" id="UP000198233">
    <property type="component" value="Chromosome"/>
</dbReference>
<feature type="domain" description="Tyr recombinase" evidence="5">
    <location>
        <begin position="317"/>
        <end position="500"/>
    </location>
</feature>
<dbReference type="InterPro" id="IPR011010">
    <property type="entry name" value="DNA_brk_join_enz"/>
</dbReference>
<gene>
    <name evidence="6" type="ORF">CFF01_14475</name>
</gene>
<evidence type="ECO:0000256" key="2">
    <source>
        <dbReference type="ARBA" id="ARBA00022908"/>
    </source>
</evidence>
<dbReference type="GO" id="GO:0006310">
    <property type="term" value="P:DNA recombination"/>
    <property type="evidence" value="ECO:0007669"/>
    <property type="project" value="UniProtKB-KW"/>
</dbReference>
<dbReference type="PANTHER" id="PTHR30349:SF64">
    <property type="entry name" value="PROPHAGE INTEGRASE INTD-RELATED"/>
    <property type="match status" value="1"/>
</dbReference>
<dbReference type="Pfam" id="PF00589">
    <property type="entry name" value="Phage_integrase"/>
    <property type="match status" value="1"/>
</dbReference>
<dbReference type="CDD" id="cd00796">
    <property type="entry name" value="INT_Rci_Hp1_C"/>
    <property type="match status" value="1"/>
</dbReference>
<keyword evidence="2" id="KW-0229">DNA integration</keyword>
<dbReference type="SUPFAM" id="SSF56349">
    <property type="entry name" value="DNA breaking-rejoining enzymes"/>
    <property type="match status" value="1"/>
</dbReference>
<protein>
    <submittedName>
        <fullName evidence="6">Integrase</fullName>
    </submittedName>
</protein>
<organism evidence="6 7">
    <name type="scientific">Shewanella marisflavi</name>
    <dbReference type="NCBI Taxonomy" id="260364"/>
    <lineage>
        <taxon>Bacteria</taxon>
        <taxon>Pseudomonadati</taxon>
        <taxon>Pseudomonadota</taxon>
        <taxon>Gammaproteobacteria</taxon>
        <taxon>Alteromonadales</taxon>
        <taxon>Shewanellaceae</taxon>
        <taxon>Shewanella</taxon>
    </lineage>
</organism>
<dbReference type="PROSITE" id="PS51898">
    <property type="entry name" value="TYR_RECOMBINASE"/>
    <property type="match status" value="1"/>
</dbReference>
<dbReference type="RefSeq" id="WP_088905251.1">
    <property type="nucleotide sequence ID" value="NZ_CP022272.1"/>
</dbReference>
<dbReference type="InterPro" id="IPR010998">
    <property type="entry name" value="Integrase_recombinase_N"/>
</dbReference>
<dbReference type="AlphaFoldDB" id="A0AAC9U1N3"/>
<dbReference type="InterPro" id="IPR050090">
    <property type="entry name" value="Tyrosine_recombinase_XerCD"/>
</dbReference>